<dbReference type="SUPFAM" id="SSF144052">
    <property type="entry name" value="Thermophilic metalloprotease-like"/>
    <property type="match status" value="1"/>
</dbReference>
<evidence type="ECO:0000256" key="1">
    <source>
        <dbReference type="ARBA" id="ARBA00001941"/>
    </source>
</evidence>
<evidence type="ECO:0000256" key="2">
    <source>
        <dbReference type="ARBA" id="ARBA00001946"/>
    </source>
</evidence>
<dbReference type="GO" id="GO:0004177">
    <property type="term" value="F:aminopeptidase activity"/>
    <property type="evidence" value="ECO:0007669"/>
    <property type="project" value="UniProtKB-KW"/>
</dbReference>
<dbReference type="GO" id="GO:0006508">
    <property type="term" value="P:proteolysis"/>
    <property type="evidence" value="ECO:0007669"/>
    <property type="project" value="UniProtKB-KW"/>
</dbReference>
<evidence type="ECO:0000313" key="10">
    <source>
        <dbReference type="EMBL" id="PNY82850.1"/>
    </source>
</evidence>
<dbReference type="GO" id="GO:0046872">
    <property type="term" value="F:metal ion binding"/>
    <property type="evidence" value="ECO:0007669"/>
    <property type="project" value="UniProtKB-KW"/>
</dbReference>
<evidence type="ECO:0000313" key="11">
    <source>
        <dbReference type="Proteomes" id="UP000236379"/>
    </source>
</evidence>
<reference evidence="10 11" key="1">
    <citation type="submission" date="2018-01" db="EMBL/GenBank/DDBJ databases">
        <title>Deinococcus koreensis sp. nov., a radiation-resistant bacterium isolated from river water.</title>
        <authorList>
            <person name="Choi A."/>
        </authorList>
    </citation>
    <scope>NUCLEOTIDE SEQUENCE [LARGE SCALE GENOMIC DNA]</scope>
    <source>
        <strain evidence="10 11">SJW1-2</strain>
    </source>
</reference>
<keyword evidence="11" id="KW-1185">Reference proteome</keyword>
<dbReference type="EMBL" id="PPPD01000001">
    <property type="protein sequence ID" value="PNY82850.1"/>
    <property type="molecule type" value="Genomic_DNA"/>
</dbReference>
<dbReference type="RefSeq" id="WP_103310547.1">
    <property type="nucleotide sequence ID" value="NZ_PPPD01000001.1"/>
</dbReference>
<keyword evidence="8" id="KW-0378">Hydrolase</keyword>
<dbReference type="Pfam" id="PF02073">
    <property type="entry name" value="Peptidase_M29"/>
    <property type="match status" value="1"/>
</dbReference>
<dbReference type="InterPro" id="IPR052170">
    <property type="entry name" value="M29_Exopeptidase"/>
</dbReference>
<dbReference type="InterPro" id="IPR035097">
    <property type="entry name" value="M29_N-terminal"/>
</dbReference>
<keyword evidence="6" id="KW-0645">Protease</keyword>
<protein>
    <submittedName>
        <fullName evidence="10">Aminopeptidase</fullName>
    </submittedName>
</protein>
<keyword evidence="5 10" id="KW-0031">Aminopeptidase</keyword>
<dbReference type="GO" id="GO:0008237">
    <property type="term" value="F:metallopeptidase activity"/>
    <property type="evidence" value="ECO:0007669"/>
    <property type="project" value="UniProtKB-KW"/>
</dbReference>
<comment type="cofactor">
    <cofactor evidence="1">
        <name>Co(2+)</name>
        <dbReference type="ChEBI" id="CHEBI:48828"/>
    </cofactor>
</comment>
<accession>A0A2K3V230</accession>
<comment type="similarity">
    <text evidence="4">Belongs to the peptidase M29 family.</text>
</comment>
<dbReference type="AlphaFoldDB" id="A0A2K3V230"/>
<evidence type="ECO:0000256" key="6">
    <source>
        <dbReference type="ARBA" id="ARBA00022670"/>
    </source>
</evidence>
<comment type="cofactor">
    <cofactor evidence="2">
        <name>Mg(2+)</name>
        <dbReference type="ChEBI" id="CHEBI:18420"/>
    </cofactor>
</comment>
<dbReference type="PANTHER" id="PTHR34448:SF3">
    <property type="entry name" value="AMINOPEPTIDASE AMPS"/>
    <property type="match status" value="1"/>
</dbReference>
<proteinExistence type="inferred from homology"/>
<dbReference type="PANTHER" id="PTHR34448">
    <property type="entry name" value="AMINOPEPTIDASE"/>
    <property type="match status" value="1"/>
</dbReference>
<evidence type="ECO:0000256" key="3">
    <source>
        <dbReference type="ARBA" id="ARBA00001947"/>
    </source>
</evidence>
<comment type="caution">
    <text evidence="10">The sequence shown here is derived from an EMBL/GenBank/DDBJ whole genome shotgun (WGS) entry which is preliminary data.</text>
</comment>
<comment type="cofactor">
    <cofactor evidence="3">
        <name>Zn(2+)</name>
        <dbReference type="ChEBI" id="CHEBI:29105"/>
    </cofactor>
</comment>
<sequence>MAPADLQSADFQSADFQTKLARYAELLVRTGVNLPQGGRVRIGAPVEAVALARLTARAAYRAGASDVRLVYTDPHTDLALYEDGGDEAVDFVPPWHAQEREAMVEGGYAFIGIIGEDPSLLAGVDTGRVARRSTRLAQANKRVAEATGNMQVNWTVAAMATPAWATRVYPALSEAEAVARLWDDIFRVTRCDQPDPVAAWEAHLTQLDRLCTLLNDKQYAALHLRSGLGTDLRVGLVQGHLWEGGAATAKNGVRAVPNLPTDEVFTMPHRDRVDGLAVASKPLSVRGQLVEGIRVRFEGGRAVEVSATQGEATLRQLIQTDEGAARLGEVALVSASAPVAQTGTLFLNTLFDENAASHIALGRCYPTNVQGGDEATVQAAGGNDSLIHVDWMIGTPDTDVDGITQGGAREPLMRGGEWVV</sequence>
<dbReference type="PRINTS" id="PR00919">
    <property type="entry name" value="THERMOPTASE"/>
</dbReference>
<dbReference type="OrthoDB" id="9803993at2"/>
<dbReference type="InterPro" id="IPR000787">
    <property type="entry name" value="Peptidase_M29"/>
</dbReference>
<evidence type="ECO:0000256" key="8">
    <source>
        <dbReference type="ARBA" id="ARBA00022801"/>
    </source>
</evidence>
<dbReference type="Proteomes" id="UP000236379">
    <property type="component" value="Unassembled WGS sequence"/>
</dbReference>
<organism evidence="10 11">
    <name type="scientific">Deinococcus koreensis</name>
    <dbReference type="NCBI Taxonomy" id="2054903"/>
    <lineage>
        <taxon>Bacteria</taxon>
        <taxon>Thermotogati</taxon>
        <taxon>Deinococcota</taxon>
        <taxon>Deinococci</taxon>
        <taxon>Deinococcales</taxon>
        <taxon>Deinococcaceae</taxon>
        <taxon>Deinococcus</taxon>
    </lineage>
</organism>
<gene>
    <name evidence="10" type="ORF">CVO96_03885</name>
</gene>
<keyword evidence="7" id="KW-0479">Metal-binding</keyword>
<evidence type="ECO:0000256" key="9">
    <source>
        <dbReference type="ARBA" id="ARBA00023049"/>
    </source>
</evidence>
<dbReference type="Gene3D" id="3.40.1830.10">
    <property type="entry name" value="Thermophilic metalloprotease (M29)"/>
    <property type="match status" value="1"/>
</dbReference>
<name>A0A2K3V230_9DEIO</name>
<keyword evidence="9" id="KW-0482">Metalloprotease</keyword>
<evidence type="ECO:0000256" key="7">
    <source>
        <dbReference type="ARBA" id="ARBA00022723"/>
    </source>
</evidence>
<evidence type="ECO:0000256" key="4">
    <source>
        <dbReference type="ARBA" id="ARBA00008236"/>
    </source>
</evidence>
<evidence type="ECO:0000256" key="5">
    <source>
        <dbReference type="ARBA" id="ARBA00022438"/>
    </source>
</evidence>